<dbReference type="AlphaFoldDB" id="S3ZSB0"/>
<evidence type="ECO:0000313" key="2">
    <source>
        <dbReference type="EMBL" id="EPH46048.1"/>
    </source>
</evidence>
<comment type="caution">
    <text evidence="2">The sequence shown here is derived from an EMBL/GenBank/DDBJ whole genome shotgun (WGS) entry which is preliminary data.</text>
</comment>
<reference evidence="2 3" key="1">
    <citation type="submission" date="2013-02" db="EMBL/GenBank/DDBJ databases">
        <title>Draft Genome Sequence of Streptomyces aurantiacus, Which Produces Setomimycin.</title>
        <authorList>
            <person name="Gruening B.A."/>
            <person name="Praeg A."/>
            <person name="Erxleben A."/>
            <person name="Guenther S."/>
            <person name="Mueller M."/>
        </authorList>
    </citation>
    <scope>NUCLEOTIDE SEQUENCE [LARGE SCALE GENOMIC DNA]</scope>
    <source>
        <strain evidence="2 3">JA 4570</strain>
    </source>
</reference>
<protein>
    <submittedName>
        <fullName evidence="2">Putative oxidoreductase YesF</fullName>
    </submittedName>
</protein>
<proteinExistence type="predicted"/>
<feature type="compositionally biased region" description="Gly residues" evidence="1">
    <location>
        <begin position="81"/>
        <end position="90"/>
    </location>
</feature>
<accession>S3ZSB0</accession>
<keyword evidence="3" id="KW-1185">Reference proteome</keyword>
<organism evidence="2 3">
    <name type="scientific">Streptomyces aurantiacus JA 4570</name>
    <dbReference type="NCBI Taxonomy" id="1286094"/>
    <lineage>
        <taxon>Bacteria</taxon>
        <taxon>Bacillati</taxon>
        <taxon>Actinomycetota</taxon>
        <taxon>Actinomycetes</taxon>
        <taxon>Kitasatosporales</taxon>
        <taxon>Streptomycetaceae</taxon>
        <taxon>Streptomyces</taxon>
        <taxon>Streptomyces aurantiacus group</taxon>
    </lineage>
</organism>
<name>S3ZSB0_9ACTN</name>
<evidence type="ECO:0000256" key="1">
    <source>
        <dbReference type="SAM" id="MobiDB-lite"/>
    </source>
</evidence>
<feature type="region of interest" description="Disordered" evidence="1">
    <location>
        <begin position="78"/>
        <end position="150"/>
    </location>
</feature>
<dbReference type="PATRIC" id="fig|1286094.4.peg.873"/>
<evidence type="ECO:0000313" key="3">
    <source>
        <dbReference type="Proteomes" id="UP000014629"/>
    </source>
</evidence>
<sequence>MAGEAFHGVRDAVLRAFADGGVQGREDPGPFRRDAASREVVGQLARGYRAVADRPAGETGDRRRHLVVGQGLGAGDDQVVFGGGRGGEGVGAHRRDVVGVDEGDAARAGRGRQGAVGADSCGVGPVVGEVLHEPGGAEHRPLLEQGLVGE</sequence>
<dbReference type="Proteomes" id="UP000014629">
    <property type="component" value="Unassembled WGS sequence"/>
</dbReference>
<dbReference type="EMBL" id="AOPZ01000029">
    <property type="protein sequence ID" value="EPH46048.1"/>
    <property type="molecule type" value="Genomic_DNA"/>
</dbReference>
<gene>
    <name evidence="2" type="ORF">STRAU_0893</name>
</gene>
<feature type="compositionally biased region" description="Basic and acidic residues" evidence="1">
    <location>
        <begin position="130"/>
        <end position="142"/>
    </location>
</feature>